<dbReference type="AlphaFoldDB" id="A0AAV4NRH7"/>
<accession>A0AAV4NRH7</accession>
<evidence type="ECO:0000313" key="2">
    <source>
        <dbReference type="Proteomes" id="UP001054945"/>
    </source>
</evidence>
<dbReference type="Proteomes" id="UP001054945">
    <property type="component" value="Unassembled WGS sequence"/>
</dbReference>
<proteinExistence type="predicted"/>
<reference evidence="1 2" key="1">
    <citation type="submission" date="2021-06" db="EMBL/GenBank/DDBJ databases">
        <title>Caerostris extrusa draft genome.</title>
        <authorList>
            <person name="Kono N."/>
            <person name="Arakawa K."/>
        </authorList>
    </citation>
    <scope>NUCLEOTIDE SEQUENCE [LARGE SCALE GENOMIC DNA]</scope>
</reference>
<evidence type="ECO:0000313" key="1">
    <source>
        <dbReference type="EMBL" id="GIX86189.1"/>
    </source>
</evidence>
<sequence>MNALIFDHNSMIGEIDETVYSSRLPALLAWGMAAYSSSPEIVCRDGPDDFVSGTPATTTISTIAVQSGNTRIVIALLQKATLSAFQTAKNSIISRCFREKRVTYLLLNLPFKLASSSFESYISSCPCRFWVWKFFSLEVDMAYYRPSRHSMIYVRFLLNEEIISVDRC</sequence>
<gene>
    <name evidence="1" type="primary">sls_3</name>
    <name evidence="1" type="ORF">CEXT_224491</name>
</gene>
<name>A0AAV4NRH7_CAEEX</name>
<dbReference type="EMBL" id="BPLR01021117">
    <property type="protein sequence ID" value="GIX86189.1"/>
    <property type="molecule type" value="Genomic_DNA"/>
</dbReference>
<comment type="caution">
    <text evidence="1">The sequence shown here is derived from an EMBL/GenBank/DDBJ whole genome shotgun (WGS) entry which is preliminary data.</text>
</comment>
<keyword evidence="2" id="KW-1185">Reference proteome</keyword>
<organism evidence="1 2">
    <name type="scientific">Caerostris extrusa</name>
    <name type="common">Bark spider</name>
    <name type="synonym">Caerostris bankana</name>
    <dbReference type="NCBI Taxonomy" id="172846"/>
    <lineage>
        <taxon>Eukaryota</taxon>
        <taxon>Metazoa</taxon>
        <taxon>Ecdysozoa</taxon>
        <taxon>Arthropoda</taxon>
        <taxon>Chelicerata</taxon>
        <taxon>Arachnida</taxon>
        <taxon>Araneae</taxon>
        <taxon>Araneomorphae</taxon>
        <taxon>Entelegynae</taxon>
        <taxon>Araneoidea</taxon>
        <taxon>Araneidae</taxon>
        <taxon>Caerostris</taxon>
    </lineage>
</organism>
<protein>
    <submittedName>
        <fullName evidence="1">Titin</fullName>
    </submittedName>
</protein>